<keyword evidence="3" id="KW-1185">Reference proteome</keyword>
<sequence length="120" mass="13910">MRLQAALTTLAALLSLGAADRLRVNIEEDLNQNYKYSNGRWDSAFGTSPVDPQDGCRDPPHVPGMNRLCLDWNAKHRRGHFYFDNQGKRCIKFAWFSPRKPCPAKKVCYTWYLDEVQCTW</sequence>
<dbReference type="Proteomes" id="UP001303889">
    <property type="component" value="Unassembled WGS sequence"/>
</dbReference>
<keyword evidence="1" id="KW-0732">Signal</keyword>
<feature type="chain" id="PRO_5042859232" evidence="1">
    <location>
        <begin position="20"/>
        <end position="120"/>
    </location>
</feature>
<accession>A0AAN6MBC2</accession>
<proteinExistence type="predicted"/>
<reference evidence="2" key="2">
    <citation type="submission" date="2023-05" db="EMBL/GenBank/DDBJ databases">
        <authorList>
            <consortium name="Lawrence Berkeley National Laboratory"/>
            <person name="Steindorff A."/>
            <person name="Hensen N."/>
            <person name="Bonometti L."/>
            <person name="Westerberg I."/>
            <person name="Brannstrom I.O."/>
            <person name="Guillou S."/>
            <person name="Cros-Aarteil S."/>
            <person name="Calhoun S."/>
            <person name="Haridas S."/>
            <person name="Kuo A."/>
            <person name="Mondo S."/>
            <person name="Pangilinan J."/>
            <person name="Riley R."/>
            <person name="Labutti K."/>
            <person name="Andreopoulos B."/>
            <person name="Lipzen A."/>
            <person name="Chen C."/>
            <person name="Yanf M."/>
            <person name="Daum C."/>
            <person name="Ng V."/>
            <person name="Clum A."/>
            <person name="Ohm R."/>
            <person name="Martin F."/>
            <person name="Silar P."/>
            <person name="Natvig D."/>
            <person name="Lalanne C."/>
            <person name="Gautier V."/>
            <person name="Ament-Velasquez S.L."/>
            <person name="Kruys A."/>
            <person name="Hutchinson M.I."/>
            <person name="Powell A.J."/>
            <person name="Barry K."/>
            <person name="Miller A.N."/>
            <person name="Grigoriev I.V."/>
            <person name="Debuchy R."/>
            <person name="Gladieux P."/>
            <person name="Thoren M.H."/>
            <person name="Johannesson H."/>
        </authorList>
    </citation>
    <scope>NUCLEOTIDE SEQUENCE</scope>
    <source>
        <strain evidence="2">CBS 103.79</strain>
    </source>
</reference>
<protein>
    <submittedName>
        <fullName evidence="2">Uncharacterized protein</fullName>
    </submittedName>
</protein>
<evidence type="ECO:0000256" key="1">
    <source>
        <dbReference type="SAM" id="SignalP"/>
    </source>
</evidence>
<evidence type="ECO:0000313" key="3">
    <source>
        <dbReference type="Proteomes" id="UP001303889"/>
    </source>
</evidence>
<reference evidence="2" key="1">
    <citation type="journal article" date="2023" name="Mol. Phylogenet. Evol.">
        <title>Genome-scale phylogeny and comparative genomics of the fungal order Sordariales.</title>
        <authorList>
            <person name="Hensen N."/>
            <person name="Bonometti L."/>
            <person name="Westerberg I."/>
            <person name="Brannstrom I.O."/>
            <person name="Guillou S."/>
            <person name="Cros-Aarteil S."/>
            <person name="Calhoun S."/>
            <person name="Haridas S."/>
            <person name="Kuo A."/>
            <person name="Mondo S."/>
            <person name="Pangilinan J."/>
            <person name="Riley R."/>
            <person name="LaButti K."/>
            <person name="Andreopoulos B."/>
            <person name="Lipzen A."/>
            <person name="Chen C."/>
            <person name="Yan M."/>
            <person name="Daum C."/>
            <person name="Ng V."/>
            <person name="Clum A."/>
            <person name="Steindorff A."/>
            <person name="Ohm R.A."/>
            <person name="Martin F."/>
            <person name="Silar P."/>
            <person name="Natvig D.O."/>
            <person name="Lalanne C."/>
            <person name="Gautier V."/>
            <person name="Ament-Velasquez S.L."/>
            <person name="Kruys A."/>
            <person name="Hutchinson M.I."/>
            <person name="Powell A.J."/>
            <person name="Barry K."/>
            <person name="Miller A.N."/>
            <person name="Grigoriev I.V."/>
            <person name="Debuchy R."/>
            <person name="Gladieux P."/>
            <person name="Hiltunen Thoren M."/>
            <person name="Johannesson H."/>
        </authorList>
    </citation>
    <scope>NUCLEOTIDE SEQUENCE</scope>
    <source>
        <strain evidence="2">CBS 103.79</strain>
    </source>
</reference>
<organism evidence="2 3">
    <name type="scientific">Staphylotrichum tortipilum</name>
    <dbReference type="NCBI Taxonomy" id="2831512"/>
    <lineage>
        <taxon>Eukaryota</taxon>
        <taxon>Fungi</taxon>
        <taxon>Dikarya</taxon>
        <taxon>Ascomycota</taxon>
        <taxon>Pezizomycotina</taxon>
        <taxon>Sordariomycetes</taxon>
        <taxon>Sordariomycetidae</taxon>
        <taxon>Sordariales</taxon>
        <taxon>Chaetomiaceae</taxon>
        <taxon>Staphylotrichum</taxon>
    </lineage>
</organism>
<gene>
    <name evidence="2" type="ORF">C8A05DRAFT_19519</name>
</gene>
<dbReference type="AlphaFoldDB" id="A0AAN6MBC2"/>
<evidence type="ECO:0000313" key="2">
    <source>
        <dbReference type="EMBL" id="KAK3897781.1"/>
    </source>
</evidence>
<dbReference type="EMBL" id="MU856071">
    <property type="protein sequence ID" value="KAK3897781.1"/>
    <property type="molecule type" value="Genomic_DNA"/>
</dbReference>
<feature type="signal peptide" evidence="1">
    <location>
        <begin position="1"/>
        <end position="19"/>
    </location>
</feature>
<comment type="caution">
    <text evidence="2">The sequence shown here is derived from an EMBL/GenBank/DDBJ whole genome shotgun (WGS) entry which is preliminary data.</text>
</comment>
<name>A0AAN6MBC2_9PEZI</name>